<protein>
    <submittedName>
        <fullName evidence="4">Acetyltransferase (GNAT) domain-containing protein</fullName>
    </submittedName>
</protein>
<keyword evidence="1 4" id="KW-0808">Transferase</keyword>
<dbReference type="OrthoDB" id="5243635at2"/>
<dbReference type="SUPFAM" id="SSF55729">
    <property type="entry name" value="Acyl-CoA N-acyltransferases (Nat)"/>
    <property type="match status" value="1"/>
</dbReference>
<dbReference type="RefSeq" id="WP_091553937.1">
    <property type="nucleotide sequence ID" value="NZ_BNAC01000002.1"/>
</dbReference>
<keyword evidence="2" id="KW-0012">Acyltransferase</keyword>
<sequence>MAEVLLRVAGPDDVPALVRFGEDVVPAHYAPLIGEAAARAQVRDWWRPEQLAAAVAAGQVVLAEDGGSVVGMAQRGRWGADHVVWKLYVHPDHRGTGLGPRLLAELTAGLDGDRVLLEHFAANERAAAFYEREGFVVDHVEPSAVGDVVWRVRRA</sequence>
<gene>
    <name evidence="4" type="ORF">SAMN05661030_0331</name>
</gene>
<dbReference type="PANTHER" id="PTHR43877">
    <property type="entry name" value="AMINOALKYLPHOSPHONATE N-ACETYLTRANSFERASE-RELATED-RELATED"/>
    <property type="match status" value="1"/>
</dbReference>
<name>A0A1I1H4M7_9ACTN</name>
<proteinExistence type="predicted"/>
<evidence type="ECO:0000259" key="3">
    <source>
        <dbReference type="PROSITE" id="PS51186"/>
    </source>
</evidence>
<dbReference type="Pfam" id="PF13508">
    <property type="entry name" value="Acetyltransf_7"/>
    <property type="match status" value="1"/>
</dbReference>
<dbReference type="Proteomes" id="UP000199022">
    <property type="component" value="Unassembled WGS sequence"/>
</dbReference>
<dbReference type="PROSITE" id="PS51186">
    <property type="entry name" value="GNAT"/>
    <property type="match status" value="1"/>
</dbReference>
<evidence type="ECO:0000256" key="2">
    <source>
        <dbReference type="ARBA" id="ARBA00023315"/>
    </source>
</evidence>
<organism evidence="4 5">
    <name type="scientific">Klenkia taihuensis</name>
    <dbReference type="NCBI Taxonomy" id="1225127"/>
    <lineage>
        <taxon>Bacteria</taxon>
        <taxon>Bacillati</taxon>
        <taxon>Actinomycetota</taxon>
        <taxon>Actinomycetes</taxon>
        <taxon>Geodermatophilales</taxon>
        <taxon>Geodermatophilaceae</taxon>
        <taxon>Klenkia</taxon>
    </lineage>
</organism>
<dbReference type="InterPro" id="IPR000182">
    <property type="entry name" value="GNAT_dom"/>
</dbReference>
<dbReference type="InterPro" id="IPR016181">
    <property type="entry name" value="Acyl_CoA_acyltransferase"/>
</dbReference>
<dbReference type="GO" id="GO:0016747">
    <property type="term" value="F:acyltransferase activity, transferring groups other than amino-acyl groups"/>
    <property type="evidence" value="ECO:0007669"/>
    <property type="project" value="InterPro"/>
</dbReference>
<dbReference type="Gene3D" id="3.40.630.30">
    <property type="match status" value="1"/>
</dbReference>
<evidence type="ECO:0000313" key="4">
    <source>
        <dbReference type="EMBL" id="SFC18761.1"/>
    </source>
</evidence>
<keyword evidence="5" id="KW-1185">Reference proteome</keyword>
<dbReference type="EMBL" id="FOMD01000001">
    <property type="protein sequence ID" value="SFC18761.1"/>
    <property type="molecule type" value="Genomic_DNA"/>
</dbReference>
<feature type="domain" description="N-acetyltransferase" evidence="3">
    <location>
        <begin position="4"/>
        <end position="155"/>
    </location>
</feature>
<dbReference type="CDD" id="cd04301">
    <property type="entry name" value="NAT_SF"/>
    <property type="match status" value="1"/>
</dbReference>
<dbReference type="AlphaFoldDB" id="A0A1I1H4M7"/>
<reference evidence="5" key="1">
    <citation type="submission" date="2016-10" db="EMBL/GenBank/DDBJ databases">
        <authorList>
            <person name="Varghese N."/>
            <person name="Submissions S."/>
        </authorList>
    </citation>
    <scope>NUCLEOTIDE SEQUENCE [LARGE SCALE GENOMIC DNA]</scope>
    <source>
        <strain evidence="5">DSM 45962</strain>
    </source>
</reference>
<accession>A0A1I1H4M7</accession>
<dbReference type="PANTHER" id="PTHR43877:SF1">
    <property type="entry name" value="ACETYLTRANSFERASE"/>
    <property type="match status" value="1"/>
</dbReference>
<evidence type="ECO:0000256" key="1">
    <source>
        <dbReference type="ARBA" id="ARBA00022679"/>
    </source>
</evidence>
<dbReference type="STRING" id="1225127.SAMN05661030_0331"/>
<dbReference type="InterPro" id="IPR050832">
    <property type="entry name" value="Bact_Acetyltransf"/>
</dbReference>
<evidence type="ECO:0000313" key="5">
    <source>
        <dbReference type="Proteomes" id="UP000199022"/>
    </source>
</evidence>